<evidence type="ECO:0000313" key="3">
    <source>
        <dbReference type="EMBL" id="MBU5485769.1"/>
    </source>
</evidence>
<dbReference type="Pfam" id="PF13439">
    <property type="entry name" value="Glyco_transf_4"/>
    <property type="match status" value="1"/>
</dbReference>
<dbReference type="EMBL" id="JAHLQF010000004">
    <property type="protein sequence ID" value="MBU5485769.1"/>
    <property type="molecule type" value="Genomic_DNA"/>
</dbReference>
<dbReference type="Pfam" id="PF00534">
    <property type="entry name" value="Glycos_transf_1"/>
    <property type="match status" value="1"/>
</dbReference>
<feature type="domain" description="Glycosyl transferase family 1" evidence="1">
    <location>
        <begin position="202"/>
        <end position="366"/>
    </location>
</feature>
<dbReference type="Proteomes" id="UP000726170">
    <property type="component" value="Unassembled WGS sequence"/>
</dbReference>
<name>A0ABS6EN17_9CLOT</name>
<gene>
    <name evidence="3" type="ORF">KQI86_15725</name>
</gene>
<dbReference type="RefSeq" id="WP_216440348.1">
    <property type="nucleotide sequence ID" value="NZ_JAHLQF010000004.1"/>
</dbReference>
<dbReference type="PANTHER" id="PTHR12526:SF630">
    <property type="entry name" value="GLYCOSYLTRANSFERASE"/>
    <property type="match status" value="1"/>
</dbReference>
<dbReference type="InterPro" id="IPR001296">
    <property type="entry name" value="Glyco_trans_1"/>
</dbReference>
<dbReference type="CDD" id="cd03808">
    <property type="entry name" value="GT4_CapM-like"/>
    <property type="match status" value="1"/>
</dbReference>
<comment type="caution">
    <text evidence="3">The sequence shown here is derived from an EMBL/GenBank/DDBJ whole genome shotgun (WGS) entry which is preliminary data.</text>
</comment>
<proteinExistence type="predicted"/>
<reference evidence="3 4" key="1">
    <citation type="submission" date="2021-06" db="EMBL/GenBank/DDBJ databases">
        <authorList>
            <person name="Sun Q."/>
            <person name="Li D."/>
        </authorList>
    </citation>
    <scope>NUCLEOTIDE SEQUENCE [LARGE SCALE GENOMIC DNA]</scope>
    <source>
        <strain evidence="3 4">MSJ-11</strain>
    </source>
</reference>
<accession>A0ABS6EN17</accession>
<sequence length="391" mass="44340">MENKVEVKNKKALVVTTVASTIDQFCMSDISILNKSYSVQVAANFTIGNNTSNERIKEFKKELKEKNIIINEINFNRNPFSKDNLLAYKEIKKLINDNSFDLIHCHTPVAAMLVRLAAKKARRKGTKVIYTAHGFHFLKGAPIKNWMLFYPIERWLSRYTDVLITINKEDYNRVKKSFKVGRVEYIPGVGIDIKKFSEVVIDKEAKRKELGVPENAFLVLSVGELNKNKNHETVVKTIAKLNNPNVYYVICGQGVLDGYLKNLIKGLGLEKQVKLLGYRRDIAEISKAADVFVFPSFREGLSVALMEAMALGLPIICSKIRGNVDLIEDGKGGYLVEADDVQGFVKYIDKLISDNQLRSELAINNFKQIENYSIDNVISDMEKIYLNKVKS</sequence>
<keyword evidence="4" id="KW-1185">Reference proteome</keyword>
<organism evidence="3 4">
    <name type="scientific">Clostridium mobile</name>
    <dbReference type="NCBI Taxonomy" id="2841512"/>
    <lineage>
        <taxon>Bacteria</taxon>
        <taxon>Bacillati</taxon>
        <taxon>Bacillota</taxon>
        <taxon>Clostridia</taxon>
        <taxon>Eubacteriales</taxon>
        <taxon>Clostridiaceae</taxon>
        <taxon>Clostridium</taxon>
    </lineage>
</organism>
<dbReference type="PANTHER" id="PTHR12526">
    <property type="entry name" value="GLYCOSYLTRANSFERASE"/>
    <property type="match status" value="1"/>
</dbReference>
<evidence type="ECO:0000259" key="1">
    <source>
        <dbReference type="Pfam" id="PF00534"/>
    </source>
</evidence>
<feature type="domain" description="Glycosyltransferase subfamily 4-like N-terminal" evidence="2">
    <location>
        <begin position="66"/>
        <end position="187"/>
    </location>
</feature>
<protein>
    <submittedName>
        <fullName evidence="3">Glycosyltransferase family 4 protein</fullName>
    </submittedName>
</protein>
<evidence type="ECO:0000313" key="4">
    <source>
        <dbReference type="Proteomes" id="UP000726170"/>
    </source>
</evidence>
<evidence type="ECO:0000259" key="2">
    <source>
        <dbReference type="Pfam" id="PF13439"/>
    </source>
</evidence>
<dbReference type="InterPro" id="IPR028098">
    <property type="entry name" value="Glyco_trans_4-like_N"/>
</dbReference>